<evidence type="ECO:0008006" key="3">
    <source>
        <dbReference type="Google" id="ProtNLM"/>
    </source>
</evidence>
<proteinExistence type="predicted"/>
<dbReference type="InParanoid" id="A0A024FVI6"/>
<name>A0A024FVI6_9STRA</name>
<sequence>MKLLAFELCTLHLFSKSQQSYTTDIFETEIIFDEKDFSNSRIALNARCTERRKWMITYFVIQDGRTYQQELLVNHHLKSTNELLTESDDAPPTKQFFCGLDFLRNPARNEDPQPILLTNNVLVEILKQERAKDTHVGADLFLTYSWTEPVAPRVYIQVVSGTTKDEYKKKMPVYNYVKDMLGPFIGKIHFGSILEPSDFNTGEREHLYFDLGRLVTKIPKYVYRSFRNRLENIVNIVTDQQPGMEPLTFDCPNRYMFDQMPSIVMKFTQEKEEMSYTLTHQEYIVELPSIVTRVESGPARCYFALDPHEKMHDWIFGATFAKKFQMKMALLKPLRVQIGFMPFQV</sequence>
<dbReference type="InterPro" id="IPR021109">
    <property type="entry name" value="Peptidase_aspartic_dom_sf"/>
</dbReference>
<keyword evidence="2" id="KW-1185">Reference proteome</keyword>
<dbReference type="SUPFAM" id="SSF50630">
    <property type="entry name" value="Acid proteases"/>
    <property type="match status" value="1"/>
</dbReference>
<dbReference type="Proteomes" id="UP000053237">
    <property type="component" value="Unassembled WGS sequence"/>
</dbReference>
<accession>A0A024FVI6</accession>
<comment type="caution">
    <text evidence="1">The sequence shown here is derived from an EMBL/GenBank/DDBJ whole genome shotgun (WGS) entry which is preliminary data.</text>
</comment>
<dbReference type="Gene3D" id="2.40.70.10">
    <property type="entry name" value="Acid Proteases"/>
    <property type="match status" value="1"/>
</dbReference>
<gene>
    <name evidence="1" type="ORF">BN9_124900</name>
</gene>
<dbReference type="AlphaFoldDB" id="A0A024FVI6"/>
<evidence type="ECO:0000313" key="2">
    <source>
        <dbReference type="Proteomes" id="UP000053237"/>
    </source>
</evidence>
<organism evidence="1 2">
    <name type="scientific">Albugo candida</name>
    <dbReference type="NCBI Taxonomy" id="65357"/>
    <lineage>
        <taxon>Eukaryota</taxon>
        <taxon>Sar</taxon>
        <taxon>Stramenopiles</taxon>
        <taxon>Oomycota</taxon>
        <taxon>Peronosporomycetes</taxon>
        <taxon>Albuginales</taxon>
        <taxon>Albuginaceae</taxon>
        <taxon>Albugo</taxon>
    </lineage>
</organism>
<evidence type="ECO:0000313" key="1">
    <source>
        <dbReference type="EMBL" id="CCI11178.1"/>
    </source>
</evidence>
<reference evidence="1 2" key="1">
    <citation type="submission" date="2012-05" db="EMBL/GenBank/DDBJ databases">
        <title>Recombination and specialization in a pathogen metapopulation.</title>
        <authorList>
            <person name="Gardiner A."/>
            <person name="Kemen E."/>
            <person name="Schultz-Larsen T."/>
            <person name="MacLean D."/>
            <person name="Van Oosterhout C."/>
            <person name="Jones J.D.G."/>
        </authorList>
    </citation>
    <scope>NUCLEOTIDE SEQUENCE [LARGE SCALE GENOMIC DNA]</scope>
    <source>
        <strain evidence="1 2">Ac Nc2</strain>
    </source>
</reference>
<protein>
    <recommendedName>
        <fullName evidence="3">Peptidase A1 domain-containing protein</fullName>
    </recommendedName>
</protein>
<dbReference type="EMBL" id="CAIX01000578">
    <property type="protein sequence ID" value="CCI11178.1"/>
    <property type="molecule type" value="Genomic_DNA"/>
</dbReference>